<reference evidence="2" key="1">
    <citation type="submission" date="2023-03" db="EMBL/GenBank/DDBJ databases">
        <title>Amycolatopsis taiwanensis NBRC 103393.</title>
        <authorList>
            <person name="Ichikawa N."/>
            <person name="Sato H."/>
            <person name="Tonouchi N."/>
        </authorList>
    </citation>
    <scope>NUCLEOTIDE SEQUENCE</scope>
    <source>
        <strain evidence="2">NBRC 103393</strain>
    </source>
</reference>
<protein>
    <submittedName>
        <fullName evidence="2">Uncharacterized protein</fullName>
    </submittedName>
</protein>
<proteinExistence type="predicted"/>
<accession>A0A9W6QVF3</accession>
<dbReference type="Proteomes" id="UP001165136">
    <property type="component" value="Unassembled WGS sequence"/>
</dbReference>
<name>A0A9W6QVF3_9PSEU</name>
<sequence>MSPVQAREFPVQAREFPVQAREFLARAREFPVQALEFRLANTDTEGRTTPAGTHHGHHPLRRTRHRYEATVHPAALNQWL</sequence>
<feature type="compositionally biased region" description="Basic residues" evidence="1">
    <location>
        <begin position="54"/>
        <end position="65"/>
    </location>
</feature>
<gene>
    <name evidence="2" type="ORF">Atai01_14680</name>
</gene>
<feature type="region of interest" description="Disordered" evidence="1">
    <location>
        <begin position="42"/>
        <end position="65"/>
    </location>
</feature>
<dbReference type="AlphaFoldDB" id="A0A9W6QVF3"/>
<organism evidence="2 3">
    <name type="scientific">Amycolatopsis taiwanensis</name>
    <dbReference type="NCBI Taxonomy" id="342230"/>
    <lineage>
        <taxon>Bacteria</taxon>
        <taxon>Bacillati</taxon>
        <taxon>Actinomycetota</taxon>
        <taxon>Actinomycetes</taxon>
        <taxon>Pseudonocardiales</taxon>
        <taxon>Pseudonocardiaceae</taxon>
        <taxon>Amycolatopsis</taxon>
    </lineage>
</organism>
<evidence type="ECO:0000313" key="2">
    <source>
        <dbReference type="EMBL" id="GLY64849.1"/>
    </source>
</evidence>
<dbReference type="EMBL" id="BSTI01000003">
    <property type="protein sequence ID" value="GLY64849.1"/>
    <property type="molecule type" value="Genomic_DNA"/>
</dbReference>
<keyword evidence="3" id="KW-1185">Reference proteome</keyword>
<evidence type="ECO:0000313" key="3">
    <source>
        <dbReference type="Proteomes" id="UP001165136"/>
    </source>
</evidence>
<evidence type="ECO:0000256" key="1">
    <source>
        <dbReference type="SAM" id="MobiDB-lite"/>
    </source>
</evidence>
<comment type="caution">
    <text evidence="2">The sequence shown here is derived from an EMBL/GenBank/DDBJ whole genome shotgun (WGS) entry which is preliminary data.</text>
</comment>